<keyword evidence="1" id="KW-1185">Reference proteome</keyword>
<organism evidence="1 2">
    <name type="scientific">Galeopterus variegatus</name>
    <name type="common">Malayan flying lemur</name>
    <name type="synonym">Cynocephalus variegatus</name>
    <dbReference type="NCBI Taxonomy" id="482537"/>
    <lineage>
        <taxon>Eukaryota</taxon>
        <taxon>Metazoa</taxon>
        <taxon>Chordata</taxon>
        <taxon>Craniata</taxon>
        <taxon>Vertebrata</taxon>
        <taxon>Euteleostomi</taxon>
        <taxon>Mammalia</taxon>
        <taxon>Eutheria</taxon>
        <taxon>Euarchontoglires</taxon>
        <taxon>Dermoptera</taxon>
        <taxon>Cynocephalidae</taxon>
        <taxon>Galeopterus</taxon>
    </lineage>
</organism>
<proteinExistence type="predicted"/>
<sequence length="288" mass="32153">MLEMGVVASVGSLGDGFVKLNLWRHNGETINKTKNQECTLIGYRLQLRSDEQSHGQPCGKLDEPQKACGRRPLSAWQLRTRDHIPQGHRHQALQHISELLREEVEDQTHGCCGGHFDSWFLVAHFGGWADLAAEQLLRAEAEPPASLLAFLVFYYSPCDGSQQRAHTTVEVGAVLSRLRKLLTSATLSSRDLQVAAGEHTAAEPRLPVHHQLIRLLLLHFLLWAPGGHTIAREAVTCMAHSGEMTHEIVGFLDHTLYRWDCLGLEAPRSRKLAGELLQELRAHVQQGM</sequence>
<reference evidence="2" key="1">
    <citation type="submission" date="2025-08" db="UniProtKB">
        <authorList>
            <consortium name="RefSeq"/>
        </authorList>
    </citation>
    <scope>IDENTIFICATION</scope>
</reference>
<dbReference type="PANTHER" id="PTHR16798">
    <property type="entry name" value="FANCONI ANEMIA GROUP C PROTEIN FANCC"/>
    <property type="match status" value="1"/>
</dbReference>
<dbReference type="PANTHER" id="PTHR16798:SF0">
    <property type="entry name" value="FANCONI ANEMIA GROUP C PROTEIN"/>
    <property type="match status" value="1"/>
</dbReference>
<protein>
    <submittedName>
        <fullName evidence="2">Fanconi anemia group C protein-like</fullName>
    </submittedName>
</protein>
<dbReference type="RefSeq" id="XP_008575679.1">
    <property type="nucleotide sequence ID" value="XM_008577457.1"/>
</dbReference>
<dbReference type="Proteomes" id="UP000694923">
    <property type="component" value="Unplaced"/>
</dbReference>
<name>A0ABM0R4Y8_GALVR</name>
<gene>
    <name evidence="2" type="primary">LOC103594257</name>
</gene>
<dbReference type="Pfam" id="PF02106">
    <property type="entry name" value="Fanconi_C"/>
    <property type="match status" value="1"/>
</dbReference>
<accession>A0ABM0R4Y8</accession>
<dbReference type="GeneID" id="103594257"/>
<dbReference type="InterPro" id="IPR000686">
    <property type="entry name" value="FANCC"/>
</dbReference>
<evidence type="ECO:0000313" key="1">
    <source>
        <dbReference type="Proteomes" id="UP000694923"/>
    </source>
</evidence>
<evidence type="ECO:0000313" key="2">
    <source>
        <dbReference type="RefSeq" id="XP_008575679.1"/>
    </source>
</evidence>